<evidence type="ECO:0000313" key="5">
    <source>
        <dbReference type="Proteomes" id="UP000295399"/>
    </source>
</evidence>
<feature type="transmembrane region" description="Helical" evidence="2">
    <location>
        <begin position="21"/>
        <end position="42"/>
    </location>
</feature>
<feature type="domain" description="SPOR" evidence="3">
    <location>
        <begin position="263"/>
        <end position="347"/>
    </location>
</feature>
<accession>A0A4R2PRQ6</accession>
<proteinExistence type="predicted"/>
<dbReference type="InterPro" id="IPR036680">
    <property type="entry name" value="SPOR-like_sf"/>
</dbReference>
<dbReference type="EMBL" id="SLXO01000001">
    <property type="protein sequence ID" value="TCP38510.1"/>
    <property type="molecule type" value="Genomic_DNA"/>
</dbReference>
<feature type="compositionally biased region" description="Low complexity" evidence="1">
    <location>
        <begin position="206"/>
        <end position="225"/>
    </location>
</feature>
<protein>
    <submittedName>
        <fullName evidence="4">Sporulation related protein</fullName>
    </submittedName>
</protein>
<feature type="region of interest" description="Disordered" evidence="1">
    <location>
        <begin position="206"/>
        <end position="243"/>
    </location>
</feature>
<keyword evidence="2" id="KW-0472">Membrane</keyword>
<dbReference type="InterPro" id="IPR007730">
    <property type="entry name" value="SPOR-like_dom"/>
</dbReference>
<evidence type="ECO:0000313" key="4">
    <source>
        <dbReference type="EMBL" id="TCP38510.1"/>
    </source>
</evidence>
<comment type="caution">
    <text evidence="4">The sequence shown here is derived from an EMBL/GenBank/DDBJ whole genome shotgun (WGS) entry which is preliminary data.</text>
</comment>
<dbReference type="RefSeq" id="WP_132706984.1">
    <property type="nucleotide sequence ID" value="NZ_JACIGF010000001.1"/>
</dbReference>
<dbReference type="Gene3D" id="3.30.70.1070">
    <property type="entry name" value="Sporulation related repeat"/>
    <property type="match status" value="1"/>
</dbReference>
<organism evidence="4 5">
    <name type="scientific">Rhodothalassium salexigens DSM 2132</name>
    <dbReference type="NCBI Taxonomy" id="1188247"/>
    <lineage>
        <taxon>Bacteria</taxon>
        <taxon>Pseudomonadati</taxon>
        <taxon>Pseudomonadota</taxon>
        <taxon>Alphaproteobacteria</taxon>
        <taxon>Rhodothalassiales</taxon>
        <taxon>Rhodothalassiaceae</taxon>
        <taxon>Rhodothalassium</taxon>
    </lineage>
</organism>
<feature type="compositionally biased region" description="Polar residues" evidence="1">
    <location>
        <begin position="136"/>
        <end position="145"/>
    </location>
</feature>
<sequence length="347" mass="36069">MTRDSEILFDEGDDVHGGIRRVLAGVAVVTLLVFAGLLYTIYEARKPPEGPLPVVRAPDGPIKVRPADPGGMDVPHTDKLVFDGLTEQRRPVEQALRALPEAPVVPPPEAAEPETPAPAADGAEPGQAGQGGPALSQATTPQSAAPRSAKTETAGAPAVEAGTDIAPQTGSETGRETDAAPDAASPAAKTVVAELDLDGVGVVLRPKPAAPARPTVATAPASAADRVPDGERPGSTDRGAGDDLVAQLDRQVAEALAGRYRTPFAAGIWQAQLTAMTDADDVKGYWEAIKADNPALFGDLRAYIMATERQGRTFYRLRTGPFATRQAARDFCAALDRAGRGCLVVEP</sequence>
<evidence type="ECO:0000256" key="1">
    <source>
        <dbReference type="SAM" id="MobiDB-lite"/>
    </source>
</evidence>
<keyword evidence="2" id="KW-1133">Transmembrane helix</keyword>
<gene>
    <name evidence="4" type="ORF">EV659_101414</name>
</gene>
<dbReference type="AlphaFoldDB" id="A0A4R2PRQ6"/>
<evidence type="ECO:0000259" key="3">
    <source>
        <dbReference type="PROSITE" id="PS51724"/>
    </source>
</evidence>
<keyword evidence="5" id="KW-1185">Reference proteome</keyword>
<dbReference type="PROSITE" id="PS51724">
    <property type="entry name" value="SPOR"/>
    <property type="match status" value="1"/>
</dbReference>
<dbReference type="OrthoDB" id="7338235at2"/>
<feature type="compositionally biased region" description="Basic and acidic residues" evidence="1">
    <location>
        <begin position="226"/>
        <end position="241"/>
    </location>
</feature>
<feature type="compositionally biased region" description="Low complexity" evidence="1">
    <location>
        <begin position="113"/>
        <end position="127"/>
    </location>
</feature>
<keyword evidence="2" id="KW-0812">Transmembrane</keyword>
<name>A0A4R2PRQ6_RHOSA</name>
<dbReference type="Pfam" id="PF05036">
    <property type="entry name" value="SPOR"/>
    <property type="match status" value="1"/>
</dbReference>
<reference evidence="4 5" key="1">
    <citation type="submission" date="2019-03" db="EMBL/GenBank/DDBJ databases">
        <title>Genomic Encyclopedia of Type Strains, Phase IV (KMG-IV): sequencing the most valuable type-strain genomes for metagenomic binning, comparative biology and taxonomic classification.</title>
        <authorList>
            <person name="Goeker M."/>
        </authorList>
    </citation>
    <scope>NUCLEOTIDE SEQUENCE [LARGE SCALE GENOMIC DNA]</scope>
    <source>
        <strain evidence="4 5">DSM 2132</strain>
    </source>
</reference>
<dbReference type="Proteomes" id="UP000295399">
    <property type="component" value="Unassembled WGS sequence"/>
</dbReference>
<dbReference type="GO" id="GO:0042834">
    <property type="term" value="F:peptidoglycan binding"/>
    <property type="evidence" value="ECO:0007669"/>
    <property type="project" value="InterPro"/>
</dbReference>
<evidence type="ECO:0000256" key="2">
    <source>
        <dbReference type="SAM" id="Phobius"/>
    </source>
</evidence>
<dbReference type="SUPFAM" id="SSF110997">
    <property type="entry name" value="Sporulation related repeat"/>
    <property type="match status" value="1"/>
</dbReference>
<feature type="region of interest" description="Disordered" evidence="1">
    <location>
        <begin position="99"/>
        <end position="187"/>
    </location>
</feature>
<dbReference type="InParanoid" id="A0A4R2PRQ6"/>